<proteinExistence type="inferred from homology"/>
<dbReference type="GO" id="GO:0051087">
    <property type="term" value="F:protein-folding chaperone binding"/>
    <property type="evidence" value="ECO:0007669"/>
    <property type="project" value="InterPro"/>
</dbReference>
<organism evidence="14 15">
    <name type="scientific">Anaerococcus porci</name>
    <dbReference type="NCBI Taxonomy" id="2652269"/>
    <lineage>
        <taxon>Bacteria</taxon>
        <taxon>Bacillati</taxon>
        <taxon>Bacillota</taxon>
        <taxon>Tissierellia</taxon>
        <taxon>Tissierellales</taxon>
        <taxon>Peptoniphilaceae</taxon>
        <taxon>Anaerococcus</taxon>
    </lineage>
</organism>
<evidence type="ECO:0000256" key="9">
    <source>
        <dbReference type="ARBA" id="ARBA00076414"/>
    </source>
</evidence>
<dbReference type="Pfam" id="PF01025">
    <property type="entry name" value="GrpE"/>
    <property type="match status" value="1"/>
</dbReference>
<dbReference type="PRINTS" id="PR00773">
    <property type="entry name" value="GRPEPROTEIN"/>
</dbReference>
<dbReference type="FunFam" id="2.30.22.10:FF:000001">
    <property type="entry name" value="Protein GrpE"/>
    <property type="match status" value="1"/>
</dbReference>
<comment type="similarity">
    <text evidence="2 10 12">Belongs to the GrpE family.</text>
</comment>
<evidence type="ECO:0000256" key="11">
    <source>
        <dbReference type="RuleBase" id="RU000639"/>
    </source>
</evidence>
<evidence type="ECO:0000256" key="4">
    <source>
        <dbReference type="ARBA" id="ARBA00022490"/>
    </source>
</evidence>
<evidence type="ECO:0000256" key="5">
    <source>
        <dbReference type="ARBA" id="ARBA00023016"/>
    </source>
</evidence>
<dbReference type="NCBIfam" id="NF010738">
    <property type="entry name" value="PRK14140.1"/>
    <property type="match status" value="1"/>
</dbReference>
<accession>A0A6N7VWY0</accession>
<feature type="compositionally biased region" description="Basic and acidic residues" evidence="13">
    <location>
        <begin position="1"/>
        <end position="10"/>
    </location>
</feature>
<sequence>MDNEKKHDENVENTEELEEIEAEIVDEDGEVNEASGEDEETPKEVEEELIENEYKDKYQRLLAEFSNYKKREEKARIEFKKFASSKLIEELLPVLDNFDRALKDTDKNDSFVKGIVMTRDSLWKVLEKEGLAEIESDNVEFDPNFHHAFQTEENENFKSNYIIETYQKGYTLNDKVLRPSMVKVAK</sequence>
<evidence type="ECO:0000256" key="6">
    <source>
        <dbReference type="ARBA" id="ARBA00023186"/>
    </source>
</evidence>
<dbReference type="GO" id="GO:0000774">
    <property type="term" value="F:adenyl-nucleotide exchange factor activity"/>
    <property type="evidence" value="ECO:0007669"/>
    <property type="project" value="InterPro"/>
</dbReference>
<protein>
    <recommendedName>
        <fullName evidence="8 10">Protein GrpE</fullName>
    </recommendedName>
    <alternativeName>
        <fullName evidence="9 10">HSP-70 cofactor</fullName>
    </alternativeName>
</protein>
<dbReference type="CDD" id="cd00446">
    <property type="entry name" value="GrpE"/>
    <property type="match status" value="1"/>
</dbReference>
<evidence type="ECO:0000313" key="15">
    <source>
        <dbReference type="Proteomes" id="UP000441925"/>
    </source>
</evidence>
<dbReference type="GO" id="GO:0051082">
    <property type="term" value="F:unfolded protein binding"/>
    <property type="evidence" value="ECO:0007669"/>
    <property type="project" value="TreeGrafter"/>
</dbReference>
<feature type="region of interest" description="Disordered" evidence="13">
    <location>
        <begin position="1"/>
        <end position="45"/>
    </location>
</feature>
<gene>
    <name evidence="10 14" type="primary">grpE</name>
    <name evidence="14" type="ORF">FYJ26_07320</name>
</gene>
<evidence type="ECO:0000313" key="14">
    <source>
        <dbReference type="EMBL" id="MSS78209.1"/>
    </source>
</evidence>
<comment type="subunit">
    <text evidence="3 10">Homodimer.</text>
</comment>
<dbReference type="GO" id="GO:0042803">
    <property type="term" value="F:protein homodimerization activity"/>
    <property type="evidence" value="ECO:0007669"/>
    <property type="project" value="InterPro"/>
</dbReference>
<dbReference type="InterPro" id="IPR013805">
    <property type="entry name" value="GrpE_CC"/>
</dbReference>
<comment type="subcellular location">
    <subcellularLocation>
        <location evidence="1 10">Cytoplasm</location>
    </subcellularLocation>
</comment>
<dbReference type="InterPro" id="IPR000740">
    <property type="entry name" value="GrpE"/>
</dbReference>
<dbReference type="SUPFAM" id="SSF58014">
    <property type="entry name" value="Coiled-coil domain of nucleotide exchange factor GrpE"/>
    <property type="match status" value="1"/>
</dbReference>
<keyword evidence="5 10" id="KW-0346">Stress response</keyword>
<dbReference type="GO" id="GO:0006457">
    <property type="term" value="P:protein folding"/>
    <property type="evidence" value="ECO:0007669"/>
    <property type="project" value="InterPro"/>
</dbReference>
<dbReference type="PANTHER" id="PTHR21237:SF23">
    <property type="entry name" value="GRPE PROTEIN HOMOLOG, MITOCHONDRIAL"/>
    <property type="match status" value="1"/>
</dbReference>
<dbReference type="PANTHER" id="PTHR21237">
    <property type="entry name" value="GRPE PROTEIN"/>
    <property type="match status" value="1"/>
</dbReference>
<dbReference type="GO" id="GO:0005737">
    <property type="term" value="C:cytoplasm"/>
    <property type="evidence" value="ECO:0007669"/>
    <property type="project" value="UniProtKB-SubCell"/>
</dbReference>
<evidence type="ECO:0000256" key="8">
    <source>
        <dbReference type="ARBA" id="ARBA00072274"/>
    </source>
</evidence>
<feature type="compositionally biased region" description="Acidic residues" evidence="13">
    <location>
        <begin position="11"/>
        <end position="45"/>
    </location>
</feature>
<evidence type="ECO:0000256" key="3">
    <source>
        <dbReference type="ARBA" id="ARBA00011738"/>
    </source>
</evidence>
<evidence type="ECO:0000256" key="13">
    <source>
        <dbReference type="SAM" id="MobiDB-lite"/>
    </source>
</evidence>
<dbReference type="Gene3D" id="2.30.22.10">
    <property type="entry name" value="Head domain of nucleotide exchange factor GrpE"/>
    <property type="match status" value="1"/>
</dbReference>
<evidence type="ECO:0000256" key="1">
    <source>
        <dbReference type="ARBA" id="ARBA00004496"/>
    </source>
</evidence>
<dbReference type="HAMAP" id="MF_01151">
    <property type="entry name" value="GrpE"/>
    <property type="match status" value="1"/>
</dbReference>
<evidence type="ECO:0000256" key="2">
    <source>
        <dbReference type="ARBA" id="ARBA00009054"/>
    </source>
</evidence>
<evidence type="ECO:0000256" key="7">
    <source>
        <dbReference type="ARBA" id="ARBA00053401"/>
    </source>
</evidence>
<comment type="caution">
    <text evidence="14">The sequence shown here is derived from an EMBL/GenBank/DDBJ whole genome shotgun (WGS) entry which is preliminary data.</text>
</comment>
<keyword evidence="4 10" id="KW-0963">Cytoplasm</keyword>
<dbReference type="AlphaFoldDB" id="A0A6N7VWY0"/>
<dbReference type="RefSeq" id="WP_176269985.1">
    <property type="nucleotide sequence ID" value="NZ_JAXDSU010000075.1"/>
</dbReference>
<dbReference type="PROSITE" id="PS01071">
    <property type="entry name" value="GRPE"/>
    <property type="match status" value="1"/>
</dbReference>
<dbReference type="Proteomes" id="UP000441925">
    <property type="component" value="Unassembled WGS sequence"/>
</dbReference>
<keyword evidence="15" id="KW-1185">Reference proteome</keyword>
<evidence type="ECO:0000256" key="12">
    <source>
        <dbReference type="RuleBase" id="RU004478"/>
    </source>
</evidence>
<reference evidence="14 15" key="1">
    <citation type="submission" date="2019-08" db="EMBL/GenBank/DDBJ databases">
        <title>In-depth cultivation of the pig gut microbiome towards novel bacterial diversity and tailored functional studies.</title>
        <authorList>
            <person name="Wylensek D."/>
            <person name="Hitch T.C.A."/>
            <person name="Clavel T."/>
        </authorList>
    </citation>
    <scope>NUCLEOTIDE SEQUENCE [LARGE SCALE GENOMIC DNA]</scope>
    <source>
        <strain evidence="14 15">WCA-380-WT-2B</strain>
    </source>
</reference>
<evidence type="ECO:0000256" key="10">
    <source>
        <dbReference type="HAMAP-Rule" id="MF_01151"/>
    </source>
</evidence>
<name>A0A6N7VWY0_9FIRM</name>
<dbReference type="SUPFAM" id="SSF51064">
    <property type="entry name" value="Head domain of nucleotide exchange factor GrpE"/>
    <property type="match status" value="1"/>
</dbReference>
<keyword evidence="6 10" id="KW-0143">Chaperone</keyword>
<dbReference type="EMBL" id="VULQ01000008">
    <property type="protein sequence ID" value="MSS78209.1"/>
    <property type="molecule type" value="Genomic_DNA"/>
</dbReference>
<dbReference type="Gene3D" id="3.90.20.20">
    <property type="match status" value="1"/>
</dbReference>
<comment type="function">
    <text evidence="7 10 11">Participates actively in the response to hyperosmotic and heat shock by preventing the aggregation of stress-denatured proteins, in association with DnaK and GrpE. It is the nucleotide exchange factor for DnaK and may function as a thermosensor. Unfolded proteins bind initially to DnaJ; upon interaction with the DnaJ-bound protein, DnaK hydrolyzes its bound ATP, resulting in the formation of a stable complex. GrpE releases ADP from DnaK; ATP binding to DnaK triggers the release of the substrate protein, thus completing the reaction cycle. Several rounds of ATP-dependent interactions between DnaJ, DnaK and GrpE are required for fully efficient folding.</text>
</comment>
<dbReference type="InterPro" id="IPR009012">
    <property type="entry name" value="GrpE_head"/>
</dbReference>